<comment type="caution">
    <text evidence="7">The sequence shown here is derived from an EMBL/GenBank/DDBJ whole genome shotgun (WGS) entry which is preliminary data.</text>
</comment>
<evidence type="ECO:0000256" key="1">
    <source>
        <dbReference type="ARBA" id="ARBA00004123"/>
    </source>
</evidence>
<keyword evidence="2" id="KW-0805">Transcription regulation</keyword>
<evidence type="ECO:0000256" key="2">
    <source>
        <dbReference type="ARBA" id="ARBA00023015"/>
    </source>
</evidence>
<proteinExistence type="predicted"/>
<dbReference type="Proteomes" id="UP001521222">
    <property type="component" value="Unassembled WGS sequence"/>
</dbReference>
<comment type="subcellular location">
    <subcellularLocation>
        <location evidence="1">Nucleus</location>
    </subcellularLocation>
</comment>
<organism evidence="7 8">
    <name type="scientific">Nothophoma quercina</name>
    <dbReference type="NCBI Taxonomy" id="749835"/>
    <lineage>
        <taxon>Eukaryota</taxon>
        <taxon>Fungi</taxon>
        <taxon>Dikarya</taxon>
        <taxon>Ascomycota</taxon>
        <taxon>Pezizomycotina</taxon>
        <taxon>Dothideomycetes</taxon>
        <taxon>Pleosporomycetidae</taxon>
        <taxon>Pleosporales</taxon>
        <taxon>Pleosporineae</taxon>
        <taxon>Didymellaceae</taxon>
        <taxon>Nothophoma</taxon>
    </lineage>
</organism>
<gene>
    <name evidence="7" type="ORF">SLS59_004506</name>
</gene>
<feature type="domain" description="Xylanolytic transcriptional activator regulatory" evidence="6">
    <location>
        <begin position="91"/>
        <end position="174"/>
    </location>
</feature>
<sequence>MSFSDKRQHYLVPIFSEDNDVINSVASRSAFLFDAIVSVGCRAEQGFNSSMFRQLQSGLREHLTHLLVTCEQPPLEAVQAIALMAAYSENGYMLIALALRFATQLGLHKATDQLLAMHQHREQPTDEERELYRLQRVWHGICNLDLFFSLDGGHTPSVTPRTTPRKIRALLNHSECTAVDIRLLSQVELNLIRTDAYGGILKQSGPSLLEDEGYFRSQVYDTTTELTLWLSEWTTVVSRGPVDHKRELALLNLHIQYDWALITLHLKAVSASGIENIAIMTDFQKEMIRRAKEASTRHLRHLLEASTSPSSPSGLAPAYLNTFKWTMDYVWAKGAFSVLLVLRLAILLRDPVPTILSLLRDAHRVLEELKKVTIGYIPYFQILQTSVEKCEAAIADYATQQENLDPALAVSGPAESDFQGYAPNQFTFEWDFPGLNLKHMPLGWQDLFVDIDNLF</sequence>
<dbReference type="CDD" id="cd12148">
    <property type="entry name" value="fungal_TF_MHR"/>
    <property type="match status" value="1"/>
</dbReference>
<reference evidence="7 8" key="1">
    <citation type="submission" date="2024-02" db="EMBL/GenBank/DDBJ databases">
        <title>De novo assembly and annotation of 12 fungi associated with fruit tree decline syndrome in Ontario, Canada.</title>
        <authorList>
            <person name="Sulman M."/>
            <person name="Ellouze W."/>
            <person name="Ilyukhin E."/>
        </authorList>
    </citation>
    <scope>NUCLEOTIDE SEQUENCE [LARGE SCALE GENOMIC DNA]</scope>
    <source>
        <strain evidence="7 8">M97-236</strain>
    </source>
</reference>
<keyword evidence="8" id="KW-1185">Reference proteome</keyword>
<evidence type="ECO:0000256" key="3">
    <source>
        <dbReference type="ARBA" id="ARBA00023125"/>
    </source>
</evidence>
<keyword evidence="5" id="KW-0539">Nucleus</keyword>
<evidence type="ECO:0000313" key="8">
    <source>
        <dbReference type="Proteomes" id="UP001521222"/>
    </source>
</evidence>
<dbReference type="PANTHER" id="PTHR31845">
    <property type="entry name" value="FINGER DOMAIN PROTEIN, PUTATIVE-RELATED"/>
    <property type="match status" value="1"/>
</dbReference>
<evidence type="ECO:0000313" key="7">
    <source>
        <dbReference type="EMBL" id="KAL1603409.1"/>
    </source>
</evidence>
<evidence type="ECO:0000256" key="5">
    <source>
        <dbReference type="ARBA" id="ARBA00023242"/>
    </source>
</evidence>
<dbReference type="InterPro" id="IPR051089">
    <property type="entry name" value="prtT"/>
</dbReference>
<dbReference type="InterPro" id="IPR007219">
    <property type="entry name" value="XnlR_reg_dom"/>
</dbReference>
<dbReference type="PANTHER" id="PTHR31845:SF33">
    <property type="entry name" value="ZN(II)2CYS6 TRANSCRIPTION FACTOR (EUROFUNG)"/>
    <property type="match status" value="1"/>
</dbReference>
<evidence type="ECO:0000256" key="4">
    <source>
        <dbReference type="ARBA" id="ARBA00023163"/>
    </source>
</evidence>
<accession>A0ABR3RG31</accession>
<evidence type="ECO:0000259" key="6">
    <source>
        <dbReference type="SMART" id="SM00906"/>
    </source>
</evidence>
<keyword evidence="4" id="KW-0804">Transcription</keyword>
<dbReference type="EMBL" id="JAKIXB020000012">
    <property type="protein sequence ID" value="KAL1603409.1"/>
    <property type="molecule type" value="Genomic_DNA"/>
</dbReference>
<protein>
    <recommendedName>
        <fullName evidence="6">Xylanolytic transcriptional activator regulatory domain-containing protein</fullName>
    </recommendedName>
</protein>
<dbReference type="SMART" id="SM00906">
    <property type="entry name" value="Fungal_trans"/>
    <property type="match status" value="1"/>
</dbReference>
<name>A0ABR3RG31_9PLEO</name>
<keyword evidence="3" id="KW-0238">DNA-binding</keyword>